<organism evidence="1 2">
    <name type="scientific">Microcystis aeruginosa KW</name>
    <dbReference type="NCBI Taxonomy" id="1960155"/>
    <lineage>
        <taxon>Bacteria</taxon>
        <taxon>Bacillati</taxon>
        <taxon>Cyanobacteriota</taxon>
        <taxon>Cyanophyceae</taxon>
        <taxon>Oscillatoriophycideae</taxon>
        <taxon>Chroococcales</taxon>
        <taxon>Microcystaceae</taxon>
        <taxon>Microcystis</taxon>
    </lineage>
</organism>
<accession>A0A1V4BLG1</accession>
<sequence length="141" mass="15406">MWDIIFQAAAGILVGAAVGYGVASIIDALSRKFAQVWQEFVATAKVIWSYVSEATQHFLALVSQYLENNWPEITTWLLQEFGYASSWVVGLLAEGNEAFLVFANPNNLQGQSGIISLGVVKDKNIQLPTMQNPIVTTIALS</sequence>
<reference evidence="1 2" key="1">
    <citation type="submission" date="2017-02" db="EMBL/GenBank/DDBJ databases">
        <title>Genome sequence of Microcystis aeruginosa KW.</title>
        <authorList>
            <person name="Oh H.-M."/>
            <person name="Ahn C.-Y."/>
            <person name="Jeong H."/>
            <person name="Srivastava A."/>
            <person name="Lee H.-G."/>
            <person name="Kang S.-R."/>
        </authorList>
    </citation>
    <scope>NUCLEOTIDE SEQUENCE [LARGE SCALE GENOMIC DNA]</scope>
    <source>
        <strain evidence="1 2">KW</strain>
    </source>
</reference>
<name>A0A1V4BLG1_MICAE</name>
<comment type="caution">
    <text evidence="1">The sequence shown here is derived from an EMBL/GenBank/DDBJ whole genome shotgun (WGS) entry which is preliminary data.</text>
</comment>
<dbReference type="Proteomes" id="UP000189835">
    <property type="component" value="Unassembled WGS sequence"/>
</dbReference>
<evidence type="ECO:0000313" key="1">
    <source>
        <dbReference type="EMBL" id="OPF14521.1"/>
    </source>
</evidence>
<evidence type="ECO:0000313" key="2">
    <source>
        <dbReference type="Proteomes" id="UP000189835"/>
    </source>
</evidence>
<protein>
    <submittedName>
        <fullName evidence="1">Uncharacterized protein</fullName>
    </submittedName>
</protein>
<gene>
    <name evidence="1" type="ORF">B1L04_28280</name>
</gene>
<dbReference type="RefSeq" id="WP_079210178.1">
    <property type="nucleotide sequence ID" value="NZ_MVGR01000006.1"/>
</dbReference>
<dbReference type="EMBL" id="MVGR01000006">
    <property type="protein sequence ID" value="OPF14521.1"/>
    <property type="molecule type" value="Genomic_DNA"/>
</dbReference>
<proteinExistence type="predicted"/>
<dbReference type="AlphaFoldDB" id="A0A1V4BLG1"/>